<keyword evidence="7" id="KW-0645">Protease</keyword>
<keyword evidence="3" id="KW-0378">Hydrolase</keyword>
<evidence type="ECO:0000259" key="4">
    <source>
        <dbReference type="Pfam" id="PF00557"/>
    </source>
</evidence>
<dbReference type="PANTHER" id="PTHR43763:SF6">
    <property type="entry name" value="XAA-PRO AMINOPEPTIDASE 1"/>
    <property type="match status" value="1"/>
</dbReference>
<keyword evidence="7" id="KW-0031">Aminopeptidase</keyword>
<evidence type="ECO:0000256" key="2">
    <source>
        <dbReference type="ARBA" id="ARBA00022723"/>
    </source>
</evidence>
<feature type="domain" description="Creatinase N-terminal" evidence="5">
    <location>
        <begin position="7"/>
        <end position="132"/>
    </location>
</feature>
<reference evidence="7 8" key="1">
    <citation type="journal article" date="2018" name="Microbiome">
        <title>Fine metagenomic profile of the Mediterranean stratified and mixed water columns revealed by assembly and recruitment.</title>
        <authorList>
            <person name="Haro-Moreno J.M."/>
            <person name="Lopez-Perez M."/>
            <person name="De La Torre J.R."/>
            <person name="Picazo A."/>
            <person name="Camacho A."/>
            <person name="Rodriguez-Valera F."/>
        </authorList>
    </citation>
    <scope>NUCLEOTIDE SEQUENCE [LARGE SCALE GENOMIC DNA]</scope>
    <source>
        <strain evidence="7">MED-G57</strain>
    </source>
</reference>
<dbReference type="SUPFAM" id="SSF55920">
    <property type="entry name" value="Creatinase/aminopeptidase"/>
    <property type="match status" value="1"/>
</dbReference>
<dbReference type="GO" id="GO:0070006">
    <property type="term" value="F:metalloaminopeptidase activity"/>
    <property type="evidence" value="ECO:0007669"/>
    <property type="project" value="InterPro"/>
</dbReference>
<dbReference type="SUPFAM" id="SSF53092">
    <property type="entry name" value="Creatinase/prolidase N-terminal domain"/>
    <property type="match status" value="1"/>
</dbReference>
<organism evidence="7 8">
    <name type="scientific">PS1 clade bacterium</name>
    <dbReference type="NCBI Taxonomy" id="2175152"/>
    <lineage>
        <taxon>Bacteria</taxon>
        <taxon>Pseudomonadati</taxon>
        <taxon>Pseudomonadota</taxon>
        <taxon>Alphaproteobacteria</taxon>
        <taxon>PS1 clade</taxon>
    </lineage>
</organism>
<dbReference type="InterPro" id="IPR033740">
    <property type="entry name" value="Pept_M24B"/>
</dbReference>
<evidence type="ECO:0000313" key="7">
    <source>
        <dbReference type="EMBL" id="RCL73363.1"/>
    </source>
</evidence>
<evidence type="ECO:0000313" key="8">
    <source>
        <dbReference type="Proteomes" id="UP000253570"/>
    </source>
</evidence>
<proteinExistence type="inferred from homology"/>
<evidence type="ECO:0000256" key="3">
    <source>
        <dbReference type="ARBA" id="ARBA00022801"/>
    </source>
</evidence>
<name>A0A368DQ09_9PROT</name>
<gene>
    <name evidence="7" type="ORF">DBW71_03690</name>
</gene>
<keyword evidence="2" id="KW-0479">Metal-binding</keyword>
<dbReference type="InterPro" id="IPR050422">
    <property type="entry name" value="X-Pro_aminopeptidase_P"/>
</dbReference>
<dbReference type="Gene3D" id="3.90.230.10">
    <property type="entry name" value="Creatinase/methionine aminopeptidase superfamily"/>
    <property type="match status" value="1"/>
</dbReference>
<dbReference type="InterPro" id="IPR029149">
    <property type="entry name" value="Creatin/AminoP/Spt16_N"/>
</dbReference>
<dbReference type="CDD" id="cd01085">
    <property type="entry name" value="APP"/>
    <property type="match status" value="1"/>
</dbReference>
<evidence type="ECO:0000259" key="5">
    <source>
        <dbReference type="Pfam" id="PF01321"/>
    </source>
</evidence>
<comment type="caution">
    <text evidence="7">The sequence shown here is derived from an EMBL/GenBank/DDBJ whole genome shotgun (WGS) entry which is preliminary data.</text>
</comment>
<feature type="domain" description="Peptidase M24" evidence="4">
    <location>
        <begin position="308"/>
        <end position="522"/>
    </location>
</feature>
<evidence type="ECO:0000256" key="1">
    <source>
        <dbReference type="ARBA" id="ARBA00008766"/>
    </source>
</evidence>
<dbReference type="Gene3D" id="3.40.350.10">
    <property type="entry name" value="Creatinase/prolidase N-terminal domain"/>
    <property type="match status" value="2"/>
</dbReference>
<dbReference type="GO" id="GO:0046872">
    <property type="term" value="F:metal ion binding"/>
    <property type="evidence" value="ECO:0007669"/>
    <property type="project" value="UniProtKB-KW"/>
</dbReference>
<dbReference type="InterPro" id="IPR000994">
    <property type="entry name" value="Pept_M24"/>
</dbReference>
<dbReference type="InterPro" id="IPR000587">
    <property type="entry name" value="Creatinase_N"/>
</dbReference>
<dbReference type="InterPro" id="IPR036005">
    <property type="entry name" value="Creatinase/aminopeptidase-like"/>
</dbReference>
<evidence type="ECO:0000259" key="6">
    <source>
        <dbReference type="Pfam" id="PF16188"/>
    </source>
</evidence>
<dbReference type="Pfam" id="PF00557">
    <property type="entry name" value="Peptidase_M24"/>
    <property type="match status" value="1"/>
</dbReference>
<dbReference type="GO" id="GO:0005737">
    <property type="term" value="C:cytoplasm"/>
    <property type="evidence" value="ECO:0007669"/>
    <property type="project" value="UniProtKB-ARBA"/>
</dbReference>
<comment type="similarity">
    <text evidence="1">Belongs to the peptidase M24B family.</text>
</comment>
<dbReference type="Proteomes" id="UP000253570">
    <property type="component" value="Unassembled WGS sequence"/>
</dbReference>
<protein>
    <submittedName>
        <fullName evidence="7">Aminopeptidase P family protein</fullName>
    </submittedName>
</protein>
<dbReference type="AlphaFoldDB" id="A0A368DQ09"/>
<dbReference type="FunFam" id="3.90.230.10:FF:000009">
    <property type="entry name" value="xaa-Pro aminopeptidase 2"/>
    <property type="match status" value="1"/>
</dbReference>
<dbReference type="Pfam" id="PF16189">
    <property type="entry name" value="Creatinase_N_2"/>
    <property type="match status" value="1"/>
</dbReference>
<feature type="domain" description="Peptidase M24 C-terminal" evidence="6">
    <location>
        <begin position="533"/>
        <end position="591"/>
    </location>
</feature>
<dbReference type="EMBL" id="QOQD01000007">
    <property type="protein sequence ID" value="RCL73363.1"/>
    <property type="molecule type" value="Genomic_DNA"/>
</dbReference>
<dbReference type="InterPro" id="IPR032416">
    <property type="entry name" value="Peptidase_M24_C"/>
</dbReference>
<dbReference type="PANTHER" id="PTHR43763">
    <property type="entry name" value="XAA-PRO AMINOPEPTIDASE 1"/>
    <property type="match status" value="1"/>
</dbReference>
<dbReference type="Pfam" id="PF16188">
    <property type="entry name" value="Peptidase_M24_C"/>
    <property type="match status" value="1"/>
</dbReference>
<sequence>MKINKKISELRRLMLSEGISAYLVPMKNNFLDSDLRPNEKRIKFLSNFSGSAGILFIGIENNSIFVDGRYTTQAKIEVDEYNIEVNVFNFQSQIDWLKANLKDNSIIGFDPKIHSYDEVVKFRNGLKDKKITLKPLNYNLVDRISKYSPNQRIFDIVHHKKEYCGIEFKYKLDQIRSKYMKTSDIAIFCQDKEFISWLLNLRCYKKKYTPSVPAIAIITHRCCYIYLDKELTNPKLLDFGISPIKICDINLFGEHLSESMNGVKSILLDKKYISYFYFNKFLELSMQISELPNLSIHLAIKNNVEIEGMIEANIQDGSAICKLLYWIKSNIDNPNIDEVTITKKSTEVRKFNNRDYLGPSFPAIVGLNENSAIIHYSASRKTNKFIHNKGILLIDSGGQYKFGTTDITRTIAIGNPSKMMKELYTITLKAHIALANIKFNNNFSGRDLDLIAREVITKFGYNYNHGTGHGVGSVLSVHEGPQSISPMDNNKYFDEGMVFSNEPGIYLENKFGIRIENLMLLKKEKDMTIEENLYFEIISFAPLDKDLIDKELLDATEIEWINQYHVRVREKIIPQIGGDTVYWINKITSEI</sequence>
<accession>A0A368DQ09</accession>
<dbReference type="Pfam" id="PF01321">
    <property type="entry name" value="Creatinase_N"/>
    <property type="match status" value="1"/>
</dbReference>